<sequence length="270" mass="30021">MPPKKKKCPRQARKAELVFLERPRGGPVRAWESPLPLAENPRLVPTKPADQNASTAWVCPQFGTSEPVSLEGCQKSHRAQKWDALRQGGASRKVMPCKFPPLTFETSEGPARHLSDCPDPSRRNAHLPRRQPPKRAVAKANIPADSPEKGGELSSSPDAQPVEPEVSSSPEARAQTLPSGRSRSCSSTLPQMSGHAWLPRSTLALAVDPPRREDLTTVLVTDTPEHAYGLKVTWRQRPHILRYLRERGRLAAEDIFVKMNPSWTLQERPK</sequence>
<dbReference type="GeneID" id="112953838"/>
<feature type="compositionally biased region" description="Polar residues" evidence="1">
    <location>
        <begin position="166"/>
        <end position="191"/>
    </location>
</feature>
<dbReference type="GO" id="GO:0005634">
    <property type="term" value="C:nucleus"/>
    <property type="evidence" value="ECO:0007669"/>
    <property type="project" value="InterPro"/>
</dbReference>
<dbReference type="PANTHER" id="PTHR35541">
    <property type="entry name" value="RAD9, HUS1, RAD1-INTERACTING NUCLEAR ORPHAN PROTEIN 1"/>
    <property type="match status" value="1"/>
</dbReference>
<organism evidence="2 3">
    <name type="scientific">Nothoprocta perdicaria</name>
    <name type="common">Chilean tinamou</name>
    <name type="synonym">Crypturus perdicarius</name>
    <dbReference type="NCBI Taxonomy" id="30464"/>
    <lineage>
        <taxon>Eukaryota</taxon>
        <taxon>Metazoa</taxon>
        <taxon>Chordata</taxon>
        <taxon>Craniata</taxon>
        <taxon>Vertebrata</taxon>
        <taxon>Euteleostomi</taxon>
        <taxon>Archelosauria</taxon>
        <taxon>Archosauria</taxon>
        <taxon>Dinosauria</taxon>
        <taxon>Saurischia</taxon>
        <taxon>Theropoda</taxon>
        <taxon>Coelurosauria</taxon>
        <taxon>Aves</taxon>
        <taxon>Palaeognathae</taxon>
        <taxon>Tinamiformes</taxon>
        <taxon>Tinamidae</taxon>
        <taxon>Nothoprocta</taxon>
    </lineage>
</organism>
<feature type="region of interest" description="Disordered" evidence="1">
    <location>
        <begin position="101"/>
        <end position="193"/>
    </location>
</feature>
<dbReference type="PANTHER" id="PTHR35541:SF1">
    <property type="entry name" value="RAD9, HUS1, RAD1-INTERACTING NUCLEAR ORPHAN PROTEIN 1"/>
    <property type="match status" value="1"/>
</dbReference>
<dbReference type="GO" id="GO:0071479">
    <property type="term" value="P:cellular response to ionizing radiation"/>
    <property type="evidence" value="ECO:0007669"/>
    <property type="project" value="InterPro"/>
</dbReference>
<feature type="compositionally biased region" description="Basic residues" evidence="1">
    <location>
        <begin position="123"/>
        <end position="137"/>
    </location>
</feature>
<evidence type="ECO:0000256" key="1">
    <source>
        <dbReference type="SAM" id="MobiDB-lite"/>
    </source>
</evidence>
<evidence type="ECO:0000313" key="2">
    <source>
        <dbReference type="Ensembl" id="ENSNPEP00000008978.1"/>
    </source>
</evidence>
<evidence type="ECO:0000313" key="3">
    <source>
        <dbReference type="Proteomes" id="UP000694420"/>
    </source>
</evidence>
<dbReference type="GO" id="GO:0005694">
    <property type="term" value="C:chromosome"/>
    <property type="evidence" value="ECO:0007669"/>
    <property type="project" value="TreeGrafter"/>
</dbReference>
<dbReference type="GO" id="GO:0000725">
    <property type="term" value="P:recombinational repair"/>
    <property type="evidence" value="ECO:0007669"/>
    <property type="project" value="TreeGrafter"/>
</dbReference>
<dbReference type="CTD" id="83695"/>
<dbReference type="AlphaFoldDB" id="A0A8C6Z2I4"/>
<gene>
    <name evidence="2" type="primary">RHNO1</name>
</gene>
<dbReference type="Proteomes" id="UP000694420">
    <property type="component" value="Unplaced"/>
</dbReference>
<reference evidence="2" key="1">
    <citation type="submission" date="2025-08" db="UniProtKB">
        <authorList>
            <consortium name="Ensembl"/>
        </authorList>
    </citation>
    <scope>IDENTIFICATION</scope>
</reference>
<reference evidence="2" key="2">
    <citation type="submission" date="2025-09" db="UniProtKB">
        <authorList>
            <consortium name="Ensembl"/>
        </authorList>
    </citation>
    <scope>IDENTIFICATION</scope>
</reference>
<dbReference type="RefSeq" id="XP_025902734.1">
    <property type="nucleotide sequence ID" value="XM_026046949.1"/>
</dbReference>
<keyword evidence="3" id="KW-1185">Reference proteome</keyword>
<dbReference type="OrthoDB" id="9942438at2759"/>
<accession>A0A8C6Z2I4</accession>
<name>A0A8C6Z2I4_NOTPE</name>
<protein>
    <submittedName>
        <fullName evidence="2">RAD9-HUS1-RAD1 interacting nuclear orphan 1</fullName>
    </submittedName>
</protein>
<dbReference type="Ensembl" id="ENSNPET00000009203.1">
    <property type="protein sequence ID" value="ENSNPEP00000008978.1"/>
    <property type="gene ID" value="ENSNPEG00000006746.1"/>
</dbReference>
<dbReference type="InterPro" id="IPR029293">
    <property type="entry name" value="RHNO1"/>
</dbReference>
<dbReference type="GO" id="GO:0000077">
    <property type="term" value="P:DNA damage checkpoint signaling"/>
    <property type="evidence" value="ECO:0007669"/>
    <property type="project" value="InterPro"/>
</dbReference>
<dbReference type="KEGG" id="npd:112953838"/>
<feature type="compositionally biased region" description="Basic and acidic residues" evidence="1">
    <location>
        <begin position="110"/>
        <end position="122"/>
    </location>
</feature>
<proteinExistence type="predicted"/>
<dbReference type="Pfam" id="PF15319">
    <property type="entry name" value="RHINO"/>
    <property type="match status" value="1"/>
</dbReference>